<evidence type="ECO:0000259" key="1">
    <source>
        <dbReference type="Pfam" id="PF25199"/>
    </source>
</evidence>
<feature type="domain" description="Novel STAND NTPase 5" evidence="1">
    <location>
        <begin position="304"/>
        <end position="437"/>
    </location>
</feature>
<dbReference type="Pfam" id="PF13289">
    <property type="entry name" value="SIR2_2"/>
    <property type="match status" value="1"/>
</dbReference>
<dbReference type="InterPro" id="IPR027417">
    <property type="entry name" value="P-loop_NTPase"/>
</dbReference>
<sequence>MLVLGAGASFTSENSQGKKIKIGDNLAKTFADRAGIDYAGENLVEVLGAVRGTILSDPIIHSILSAEYKGCAPSPELEDLFKFTWKRIYTWNIDDTLENAKGRSVQSKRYYNGLRDKAVQFEGLNILHIVHLHGEAAKPEHGFILTEQEYAEYIKSEKHFWYQKLAQDYLSSCPIFIGSRLAEPILTTEIERAKRDGKIVGGKSFLITPDKLSVIQTANLKAKGIVHIQSTLEDFVKWLKIQIPGGWSPKDVVSLSNNLHSNYLDGISYDEIPALHNVKPILVRQIRDNFVHLTKTDQDRRARNFLEGFQPSWIVALSSIPVWLDNTEQLYKSFDVAVKNNNKFFIVTGQAGSGKTTAVMSMIAKYSENNNLDIYELKPDVKNVSKVFSVLRRISHRKAIVYIGDLFVYGDNFRNYLDSVSGEQVIVVSTARSGEWGEHFVRYLGDLVIPFQFQRFIRKDYEPLIERLVKYGNYSGVRSVAA</sequence>
<comment type="caution">
    <text evidence="2">The sequence shown here is derived from an EMBL/GenBank/DDBJ whole genome shotgun (WGS) entry which is preliminary data.</text>
</comment>
<reference evidence="2" key="1">
    <citation type="journal article" date="2016" name="Front. Microbiol.">
        <title>Genome Sequence of the Piezophilic, Mesophilic Sulfate-Reducing Bacterium Desulfovibrio indicus J2T.</title>
        <authorList>
            <person name="Cao J."/>
            <person name="Maignien L."/>
            <person name="Shao Z."/>
            <person name="Alain K."/>
            <person name="Jebbar M."/>
        </authorList>
    </citation>
    <scope>NUCLEOTIDE SEQUENCE</scope>
    <source>
        <strain evidence="2">JCM 32048</strain>
    </source>
</reference>
<dbReference type="InterPro" id="IPR057574">
    <property type="entry name" value="nSTAND_NTPase5_dom"/>
</dbReference>
<dbReference type="EMBL" id="BPQJ01000033">
    <property type="protein sequence ID" value="GJD65060.1"/>
    <property type="molecule type" value="Genomic_DNA"/>
</dbReference>
<name>A0AA37HFR7_9HYPH</name>
<dbReference type="AlphaFoldDB" id="A0AA37HFR7"/>
<dbReference type="Gene3D" id="3.40.50.300">
    <property type="entry name" value="P-loop containing nucleotide triphosphate hydrolases"/>
    <property type="match status" value="1"/>
</dbReference>
<keyword evidence="3" id="KW-1185">Reference proteome</keyword>
<dbReference type="SUPFAM" id="SSF52540">
    <property type="entry name" value="P-loop containing nucleoside triphosphate hydrolases"/>
    <property type="match status" value="1"/>
</dbReference>
<dbReference type="Pfam" id="PF25199">
    <property type="entry name" value="nSTAND_NTPase5"/>
    <property type="match status" value="1"/>
</dbReference>
<reference evidence="2" key="2">
    <citation type="submission" date="2021-08" db="EMBL/GenBank/DDBJ databases">
        <authorList>
            <person name="Tani A."/>
            <person name="Ola A."/>
            <person name="Ogura Y."/>
            <person name="Katsura K."/>
            <person name="Hayashi T."/>
        </authorList>
    </citation>
    <scope>NUCLEOTIDE SEQUENCE</scope>
    <source>
        <strain evidence="2">JCM 32048</strain>
    </source>
</reference>
<proteinExistence type="predicted"/>
<protein>
    <recommendedName>
        <fullName evidence="1">Novel STAND NTPase 5 domain-containing protein</fullName>
    </recommendedName>
</protein>
<gene>
    <name evidence="2" type="ORF">MPEAHAMD_5246</name>
</gene>
<evidence type="ECO:0000313" key="3">
    <source>
        <dbReference type="Proteomes" id="UP001055286"/>
    </source>
</evidence>
<accession>A0AA37HFR7</accession>
<organism evidence="2 3">
    <name type="scientific">Methylobacterium frigidaeris</name>
    <dbReference type="NCBI Taxonomy" id="2038277"/>
    <lineage>
        <taxon>Bacteria</taxon>
        <taxon>Pseudomonadati</taxon>
        <taxon>Pseudomonadota</taxon>
        <taxon>Alphaproteobacteria</taxon>
        <taxon>Hyphomicrobiales</taxon>
        <taxon>Methylobacteriaceae</taxon>
        <taxon>Methylobacterium</taxon>
    </lineage>
</organism>
<evidence type="ECO:0000313" key="2">
    <source>
        <dbReference type="EMBL" id="GJD65060.1"/>
    </source>
</evidence>
<dbReference type="Proteomes" id="UP001055286">
    <property type="component" value="Unassembled WGS sequence"/>
</dbReference>